<feature type="transmembrane region" description="Helical" evidence="1">
    <location>
        <begin position="49"/>
        <end position="67"/>
    </location>
</feature>
<evidence type="ECO:0000313" key="2">
    <source>
        <dbReference type="EMBL" id="SLN33494.1"/>
    </source>
</evidence>
<evidence type="ECO:0000313" key="3">
    <source>
        <dbReference type="Proteomes" id="UP000193827"/>
    </source>
</evidence>
<evidence type="ECO:0008006" key="4">
    <source>
        <dbReference type="Google" id="ProtNLM"/>
    </source>
</evidence>
<gene>
    <name evidence="2" type="ORF">PEL8287_01624</name>
</gene>
<proteinExistence type="predicted"/>
<organism evidence="2 3">
    <name type="scientific">Roseovarius litorisediminis</name>
    <dbReference type="NCBI Taxonomy" id="1312363"/>
    <lineage>
        <taxon>Bacteria</taxon>
        <taxon>Pseudomonadati</taxon>
        <taxon>Pseudomonadota</taxon>
        <taxon>Alphaproteobacteria</taxon>
        <taxon>Rhodobacterales</taxon>
        <taxon>Roseobacteraceae</taxon>
        <taxon>Roseovarius</taxon>
    </lineage>
</organism>
<evidence type="ECO:0000256" key="1">
    <source>
        <dbReference type="SAM" id="Phobius"/>
    </source>
</evidence>
<keyword evidence="1" id="KW-0472">Membrane</keyword>
<accession>A0A1Y5S6P6</accession>
<keyword evidence="1" id="KW-0812">Transmembrane</keyword>
<dbReference type="InterPro" id="IPR018919">
    <property type="entry name" value="DUF2484"/>
</dbReference>
<dbReference type="EMBL" id="FWFL01000003">
    <property type="protein sequence ID" value="SLN33494.1"/>
    <property type="molecule type" value="Genomic_DNA"/>
</dbReference>
<dbReference type="Proteomes" id="UP000193827">
    <property type="component" value="Unassembled WGS sequence"/>
</dbReference>
<keyword evidence="3" id="KW-1185">Reference proteome</keyword>
<dbReference type="AlphaFoldDB" id="A0A1Y5S6P6"/>
<protein>
    <recommendedName>
        <fullName evidence="4">DUF2484 family protein</fullName>
    </recommendedName>
</protein>
<sequence length="83" mass="9239">MNLLLLGCLWIVAASVVAFLPMRLQYVLGLVLLITAGVLITLIGRQHGWFYALTGVAVLVSMFRKPLKVLTRKLIRNPPEIPK</sequence>
<dbReference type="OrthoDB" id="7869914at2"/>
<dbReference type="RefSeq" id="WP_085891841.1">
    <property type="nucleotide sequence ID" value="NZ_FWFL01000003.1"/>
</dbReference>
<keyword evidence="1" id="KW-1133">Transmembrane helix</keyword>
<reference evidence="2 3" key="1">
    <citation type="submission" date="2017-03" db="EMBL/GenBank/DDBJ databases">
        <authorList>
            <person name="Afonso C.L."/>
            <person name="Miller P.J."/>
            <person name="Scott M.A."/>
            <person name="Spackman E."/>
            <person name="Goraichik I."/>
            <person name="Dimitrov K.M."/>
            <person name="Suarez D.L."/>
            <person name="Swayne D.E."/>
        </authorList>
    </citation>
    <scope>NUCLEOTIDE SEQUENCE [LARGE SCALE GENOMIC DNA]</scope>
    <source>
        <strain evidence="2 3">CECT 8287</strain>
    </source>
</reference>
<feature type="transmembrane region" description="Helical" evidence="1">
    <location>
        <begin position="24"/>
        <end position="42"/>
    </location>
</feature>
<name>A0A1Y5S6P6_9RHOB</name>
<dbReference type="Pfam" id="PF10658">
    <property type="entry name" value="DUF2484"/>
    <property type="match status" value="1"/>
</dbReference>